<keyword evidence="3" id="KW-1185">Reference proteome</keyword>
<accession>A0ABU9N1G9</accession>
<name>A0ABU9N1G9_9FLAO</name>
<evidence type="ECO:0000313" key="2">
    <source>
        <dbReference type="EMBL" id="MEM0541465.1"/>
    </source>
</evidence>
<proteinExistence type="predicted"/>
<dbReference type="Proteomes" id="UP001460072">
    <property type="component" value="Unassembled WGS sequence"/>
</dbReference>
<evidence type="ECO:0000313" key="3">
    <source>
        <dbReference type="Proteomes" id="UP001460072"/>
    </source>
</evidence>
<organism evidence="2 3">
    <name type="scientific">Flavobacterium aureirubrum</name>
    <dbReference type="NCBI Taxonomy" id="3133147"/>
    <lineage>
        <taxon>Bacteria</taxon>
        <taxon>Pseudomonadati</taxon>
        <taxon>Bacteroidota</taxon>
        <taxon>Flavobacteriia</taxon>
        <taxon>Flavobacteriales</taxon>
        <taxon>Flavobacteriaceae</taxon>
        <taxon>Flavobacterium</taxon>
    </lineage>
</organism>
<evidence type="ECO:0000256" key="1">
    <source>
        <dbReference type="SAM" id="Phobius"/>
    </source>
</evidence>
<reference evidence="2 3" key="1">
    <citation type="submission" date="2024-03" db="EMBL/GenBank/DDBJ databases">
        <title>Two novel species of the genus Flavobacterium exhibiting potentially degradation of complex polysaccharides.</title>
        <authorList>
            <person name="Lian X."/>
        </authorList>
    </citation>
    <scope>NUCLEOTIDE SEQUENCE [LARGE SCALE GENOMIC DNA]</scope>
    <source>
        <strain evidence="3">j3</strain>
    </source>
</reference>
<dbReference type="RefSeq" id="WP_342694699.1">
    <property type="nucleotide sequence ID" value="NZ_JBCGDO010000002.1"/>
</dbReference>
<feature type="transmembrane region" description="Helical" evidence="1">
    <location>
        <begin position="185"/>
        <end position="205"/>
    </location>
</feature>
<keyword evidence="1" id="KW-1133">Transmembrane helix</keyword>
<feature type="transmembrane region" description="Helical" evidence="1">
    <location>
        <begin position="155"/>
        <end position="173"/>
    </location>
</feature>
<keyword evidence="1" id="KW-0812">Transmembrane</keyword>
<protein>
    <recommendedName>
        <fullName evidence="4">DUF1129 domain-containing protein</fullName>
    </recommendedName>
</protein>
<dbReference type="EMBL" id="JBCGDO010000002">
    <property type="protein sequence ID" value="MEM0541465.1"/>
    <property type="molecule type" value="Genomic_DNA"/>
</dbReference>
<feature type="transmembrane region" description="Helical" evidence="1">
    <location>
        <begin position="126"/>
        <end position="143"/>
    </location>
</feature>
<evidence type="ECO:0008006" key="4">
    <source>
        <dbReference type="Google" id="ProtNLM"/>
    </source>
</evidence>
<feature type="transmembrane region" description="Helical" evidence="1">
    <location>
        <begin position="88"/>
        <end position="106"/>
    </location>
</feature>
<comment type="caution">
    <text evidence="2">The sequence shown here is derived from an EMBL/GenBank/DDBJ whole genome shotgun (WGS) entry which is preliminary data.</text>
</comment>
<sequence>MKLTTQQIAKIDETLVYCGIIYDDIKLELIDHIASEVEVEMQTNQTTFSEAFNNVFDRWKIDFKRTRAFFSLNTFYPKIARNKFSNQVKLELISIIAISSLLFISFQLLPNSASRLNFVFWIKKMFFYSYFVAVILMLALKFLNKKTTISSTYKHMFDARFPAIIVWLSIALNDILPNDITNQNLFVLTIGLFFMYLFSTIYLGFKHFQFQRKFLIRL</sequence>
<gene>
    <name evidence="2" type="ORF">WFZ85_02450</name>
</gene>
<keyword evidence="1" id="KW-0472">Membrane</keyword>